<feature type="transmembrane region" description="Helical" evidence="7">
    <location>
        <begin position="113"/>
        <end position="135"/>
    </location>
</feature>
<evidence type="ECO:0000256" key="3">
    <source>
        <dbReference type="ARBA" id="ARBA00022989"/>
    </source>
</evidence>
<dbReference type="Proteomes" id="UP000310421">
    <property type="component" value="Unassembled WGS sequence"/>
</dbReference>
<evidence type="ECO:0000313" key="9">
    <source>
        <dbReference type="EMBL" id="THW61836.1"/>
    </source>
</evidence>
<dbReference type="PANTHER" id="PTHR33048">
    <property type="entry name" value="PTH11-LIKE INTEGRAL MEMBRANE PROTEIN (AFU_ORTHOLOGUE AFUA_5G11245)"/>
    <property type="match status" value="1"/>
</dbReference>
<feature type="region of interest" description="Disordered" evidence="6">
    <location>
        <begin position="412"/>
        <end position="477"/>
    </location>
</feature>
<feature type="transmembrane region" description="Helical" evidence="7">
    <location>
        <begin position="155"/>
        <end position="178"/>
    </location>
</feature>
<comment type="similarity">
    <text evidence="5">Belongs to the SAT4 family.</text>
</comment>
<feature type="compositionally biased region" description="Basic and acidic residues" evidence="6">
    <location>
        <begin position="412"/>
        <end position="422"/>
    </location>
</feature>
<feature type="transmembrane region" description="Helical" evidence="7">
    <location>
        <begin position="234"/>
        <end position="256"/>
    </location>
</feature>
<dbReference type="AlphaFoldDB" id="A0A4S8Z953"/>
<sequence>MLTLLLPLQRSPLPSSRSLIVCLCNTTATPSPSASLVFDCLHLGSRQHSSTPGSPSVFVIMGSDAFAIENRKDLVVVVNVILSFSTLSALALRFAKVTGNAKQRKFDAQNIMICLAGFCGVMMSLLQCIATKYGLGSHDWEASSTDQVKFYKVGLYISIFCFYLACNMFVKFALLFFYRHTTYERWHHWVIWFMEFVAFGFGVSSILVIIFQCVPIAHLWDKNTPGTCVDIKAFFYSNSIIMIVNDIILYVLPIIFTWKLQLRLTQRIVLNLLFALGAFVVAASFIRLYVVYRYDQDGDLSWNIASCLIWSSVENHLAVFIACSPSIKAVVSGVLYPLVSSQVSSFKDKIKRSRGSEGGSLPTHKSPSLTLATIGSRPSRFVQKVRDPFATSTRRDSFNTLDSGFEYVNRGHHEMDPIERANSEATLSSATYRKDSEASTSSKEPQVQVYAIDDAISPTSSRFPHPTLDSSKPQSHQ</sequence>
<keyword evidence="3 7" id="KW-1133">Transmembrane helix</keyword>
<accession>A0A4S8Z953</accession>
<evidence type="ECO:0000256" key="1">
    <source>
        <dbReference type="ARBA" id="ARBA00004141"/>
    </source>
</evidence>
<feature type="transmembrane region" description="Helical" evidence="7">
    <location>
        <begin position="317"/>
        <end position="339"/>
    </location>
</feature>
<comment type="caution">
    <text evidence="9">The sequence shown here is derived from an EMBL/GenBank/DDBJ whole genome shotgun (WGS) entry which is preliminary data.</text>
</comment>
<feature type="compositionally biased region" description="Polar residues" evidence="6">
    <location>
        <begin position="457"/>
        <end position="477"/>
    </location>
</feature>
<feature type="transmembrane region" description="Helical" evidence="7">
    <location>
        <begin position="190"/>
        <end position="214"/>
    </location>
</feature>
<reference evidence="9 10" key="1">
    <citation type="submission" date="2018-10" db="EMBL/GenBank/DDBJ databases">
        <title>Fifty Aureobasidium pullulans genomes reveal a recombining polyextremotolerant generalist.</title>
        <authorList>
            <person name="Gostincar C."/>
            <person name="Turk M."/>
            <person name="Zajc J."/>
            <person name="Gunde-Cimerman N."/>
        </authorList>
    </citation>
    <scope>NUCLEOTIDE SEQUENCE [LARGE SCALE GENOMIC DNA]</scope>
    <source>
        <strain evidence="9 10">EXF-10751</strain>
    </source>
</reference>
<dbReference type="GO" id="GO:0016020">
    <property type="term" value="C:membrane"/>
    <property type="evidence" value="ECO:0007669"/>
    <property type="project" value="UniProtKB-SubCell"/>
</dbReference>
<dbReference type="EMBL" id="QZAN01000044">
    <property type="protein sequence ID" value="THW61836.1"/>
    <property type="molecule type" value="Genomic_DNA"/>
</dbReference>
<evidence type="ECO:0000313" key="10">
    <source>
        <dbReference type="Proteomes" id="UP000310421"/>
    </source>
</evidence>
<feature type="transmembrane region" description="Helical" evidence="7">
    <location>
        <begin position="74"/>
        <end position="92"/>
    </location>
</feature>
<evidence type="ECO:0000256" key="2">
    <source>
        <dbReference type="ARBA" id="ARBA00022692"/>
    </source>
</evidence>
<proteinExistence type="inferred from homology"/>
<evidence type="ECO:0000256" key="4">
    <source>
        <dbReference type="ARBA" id="ARBA00023136"/>
    </source>
</evidence>
<evidence type="ECO:0000256" key="5">
    <source>
        <dbReference type="ARBA" id="ARBA00038359"/>
    </source>
</evidence>
<feature type="domain" description="Rhodopsin" evidence="8">
    <location>
        <begin position="102"/>
        <end position="331"/>
    </location>
</feature>
<evidence type="ECO:0000256" key="7">
    <source>
        <dbReference type="SAM" id="Phobius"/>
    </source>
</evidence>
<dbReference type="InterPro" id="IPR052337">
    <property type="entry name" value="SAT4-like"/>
</dbReference>
<comment type="subcellular location">
    <subcellularLocation>
        <location evidence="1">Membrane</location>
        <topology evidence="1">Multi-pass membrane protein</topology>
    </subcellularLocation>
</comment>
<name>A0A4S8Z953_AURPU</name>
<keyword evidence="4 7" id="KW-0472">Membrane</keyword>
<protein>
    <recommendedName>
        <fullName evidence="8">Rhodopsin domain-containing protein</fullName>
    </recommendedName>
</protein>
<dbReference type="PANTHER" id="PTHR33048:SF131">
    <property type="entry name" value="INTEGRAL MEMBRANE PROTEIN"/>
    <property type="match status" value="1"/>
</dbReference>
<dbReference type="InterPro" id="IPR049326">
    <property type="entry name" value="Rhodopsin_dom_fungi"/>
</dbReference>
<gene>
    <name evidence="9" type="ORF">D6D20_04744</name>
</gene>
<evidence type="ECO:0000259" key="8">
    <source>
        <dbReference type="Pfam" id="PF20684"/>
    </source>
</evidence>
<dbReference type="Pfam" id="PF20684">
    <property type="entry name" value="Fung_rhodopsin"/>
    <property type="match status" value="1"/>
</dbReference>
<keyword evidence="2 7" id="KW-0812">Transmembrane</keyword>
<feature type="transmembrane region" description="Helical" evidence="7">
    <location>
        <begin position="268"/>
        <end position="292"/>
    </location>
</feature>
<organism evidence="9 10">
    <name type="scientific">Aureobasidium pullulans</name>
    <name type="common">Black yeast</name>
    <name type="synonym">Pullularia pullulans</name>
    <dbReference type="NCBI Taxonomy" id="5580"/>
    <lineage>
        <taxon>Eukaryota</taxon>
        <taxon>Fungi</taxon>
        <taxon>Dikarya</taxon>
        <taxon>Ascomycota</taxon>
        <taxon>Pezizomycotina</taxon>
        <taxon>Dothideomycetes</taxon>
        <taxon>Dothideomycetidae</taxon>
        <taxon>Dothideales</taxon>
        <taxon>Saccotheciaceae</taxon>
        <taxon>Aureobasidium</taxon>
    </lineage>
</organism>
<evidence type="ECO:0000256" key="6">
    <source>
        <dbReference type="SAM" id="MobiDB-lite"/>
    </source>
</evidence>